<evidence type="ECO:0000313" key="3">
    <source>
        <dbReference type="EMBL" id="PSB32459.1"/>
    </source>
</evidence>
<keyword evidence="1" id="KW-0472">Membrane</keyword>
<feature type="domain" description="DUF4126" evidence="2">
    <location>
        <begin position="4"/>
        <end position="171"/>
    </location>
</feature>
<dbReference type="InterPro" id="IPR025196">
    <property type="entry name" value="DUF4126"/>
</dbReference>
<evidence type="ECO:0000256" key="1">
    <source>
        <dbReference type="SAM" id="Phobius"/>
    </source>
</evidence>
<comment type="caution">
    <text evidence="3">The sequence shown here is derived from an EMBL/GenBank/DDBJ whole genome shotgun (WGS) entry which is preliminary data.</text>
</comment>
<gene>
    <name evidence="3" type="ORF">C7B82_05555</name>
</gene>
<evidence type="ECO:0000259" key="2">
    <source>
        <dbReference type="Pfam" id="PF13548"/>
    </source>
</evidence>
<keyword evidence="4" id="KW-1185">Reference proteome</keyword>
<organism evidence="3 4">
    <name type="scientific">Stenomitos frigidus ULC18</name>
    <dbReference type="NCBI Taxonomy" id="2107698"/>
    <lineage>
        <taxon>Bacteria</taxon>
        <taxon>Bacillati</taxon>
        <taxon>Cyanobacteriota</taxon>
        <taxon>Cyanophyceae</taxon>
        <taxon>Leptolyngbyales</taxon>
        <taxon>Leptolyngbyaceae</taxon>
        <taxon>Stenomitos</taxon>
    </lineage>
</organism>
<name>A0A2T1EI97_9CYAN</name>
<dbReference type="OrthoDB" id="530021at2"/>
<dbReference type="RefSeq" id="WP_106255322.1">
    <property type="nucleotide sequence ID" value="NZ_CAWNSW010000015.1"/>
</dbReference>
<proteinExistence type="predicted"/>
<feature type="transmembrane region" description="Helical" evidence="1">
    <location>
        <begin position="132"/>
        <end position="150"/>
    </location>
</feature>
<dbReference type="EMBL" id="PVWK01000027">
    <property type="protein sequence ID" value="PSB32459.1"/>
    <property type="molecule type" value="Genomic_DNA"/>
</dbReference>
<feature type="transmembrane region" description="Helical" evidence="1">
    <location>
        <begin position="74"/>
        <end position="94"/>
    </location>
</feature>
<accession>A0A2T1EI97</accession>
<feature type="transmembrane region" description="Helical" evidence="1">
    <location>
        <begin position="43"/>
        <end position="62"/>
    </location>
</feature>
<dbReference type="Proteomes" id="UP000239576">
    <property type="component" value="Unassembled WGS sequence"/>
</dbReference>
<protein>
    <submittedName>
        <fullName evidence="3">DUF4126 domain-containing protein</fullName>
    </submittedName>
</protein>
<dbReference type="Pfam" id="PF13548">
    <property type="entry name" value="DUF4126"/>
    <property type="match status" value="1"/>
</dbReference>
<keyword evidence="1" id="KW-0812">Transmembrane</keyword>
<reference evidence="3 4" key="2">
    <citation type="submission" date="2018-03" db="EMBL/GenBank/DDBJ databases">
        <title>The ancient ancestry and fast evolution of plastids.</title>
        <authorList>
            <person name="Moore K.R."/>
            <person name="Magnabosco C."/>
            <person name="Momper L."/>
            <person name="Gold D.A."/>
            <person name="Bosak T."/>
            <person name="Fournier G.P."/>
        </authorList>
    </citation>
    <scope>NUCLEOTIDE SEQUENCE [LARGE SCALE GENOMIC DNA]</scope>
    <source>
        <strain evidence="3 4">ULC18</strain>
    </source>
</reference>
<feature type="transmembrane region" description="Helical" evidence="1">
    <location>
        <begin position="100"/>
        <end position="125"/>
    </location>
</feature>
<evidence type="ECO:0000313" key="4">
    <source>
        <dbReference type="Proteomes" id="UP000239576"/>
    </source>
</evidence>
<sequence length="198" mass="21928">MIEILAVLSASAAAGMRIALPLLLIGLLYGGSLWSRVPLLSHIPPPVVLGVLVSWSLVEVFASKDRLGRRSLHLVQLLFSPLVGAIMGMAVAQAAGIPTWLVWLLGGIGGLVALVLQLVQVGWFYRLKQIPLWVVFAQDGLCFLLVLFALDAPRQGGLIALLLLWLAIRSSKEWRRWYLEQTQGTDRHHPRRYKQDPD</sequence>
<dbReference type="AlphaFoldDB" id="A0A2T1EI97"/>
<reference evidence="4" key="1">
    <citation type="submission" date="2018-02" db="EMBL/GenBank/DDBJ databases">
        <authorList>
            <person name="Moore K."/>
            <person name="Momper L."/>
        </authorList>
    </citation>
    <scope>NUCLEOTIDE SEQUENCE [LARGE SCALE GENOMIC DNA]</scope>
    <source>
        <strain evidence="4">ULC18</strain>
    </source>
</reference>
<keyword evidence="1" id="KW-1133">Transmembrane helix</keyword>